<gene>
    <name evidence="1" type="ORF">FF125_14165</name>
</gene>
<dbReference type="Pfam" id="PF06078">
    <property type="entry name" value="DUF937"/>
    <property type="match status" value="1"/>
</dbReference>
<dbReference type="KEGG" id="fbe:FF125_14165"/>
<keyword evidence="2" id="KW-1185">Reference proteome</keyword>
<evidence type="ECO:0000313" key="1">
    <source>
        <dbReference type="EMBL" id="QCX39527.1"/>
    </source>
</evidence>
<dbReference type="InterPro" id="IPR009282">
    <property type="entry name" value="DUF937"/>
</dbReference>
<protein>
    <submittedName>
        <fullName evidence="1">DUF937 domain-containing protein</fullName>
    </submittedName>
</protein>
<evidence type="ECO:0000313" key="2">
    <source>
        <dbReference type="Proteomes" id="UP000306229"/>
    </source>
</evidence>
<proteinExistence type="predicted"/>
<dbReference type="OrthoDB" id="708105at2"/>
<name>A0A5B7TXG4_9FLAO</name>
<sequence length="213" mass="21061">MANLLDLLNSDLGKTLINGASQQLGQDKAKTTSALSAALPLILGAMKNNAKTPEGASGLLSALNNDKHSGGILDNLGSILGGGGIDDDVLSDGAGILGHVFGGKEQNVAGAVSKSSGLDMGSAMQILKVAAPFIMGALGKQSRQQGVTSTSGLGDLLGGMLGGDDNPEEQSMITRLLDADGDGSVIDDVAGMILGSGSKKSGGIGSILGGLFK</sequence>
<accession>A0A5B7TXG4</accession>
<dbReference type="Proteomes" id="UP000306229">
    <property type="component" value="Chromosome"/>
</dbReference>
<dbReference type="RefSeq" id="WP_138950378.1">
    <property type="nucleotide sequence ID" value="NZ_CP040749.1"/>
</dbReference>
<organism evidence="1 2">
    <name type="scientific">Aureibaculum algae</name>
    <dbReference type="NCBI Taxonomy" id="2584122"/>
    <lineage>
        <taxon>Bacteria</taxon>
        <taxon>Pseudomonadati</taxon>
        <taxon>Bacteroidota</taxon>
        <taxon>Flavobacteriia</taxon>
        <taxon>Flavobacteriales</taxon>
        <taxon>Flavobacteriaceae</taxon>
        <taxon>Aureibaculum</taxon>
    </lineage>
</organism>
<reference evidence="1 2" key="1">
    <citation type="submission" date="2019-05" db="EMBL/GenBank/DDBJ databases">
        <title>Algicella ahnfeltiae gen. nov., sp. nov., a novel marine bacterium of the family Flavobacteriaceae isolated from a red alga.</title>
        <authorList>
            <person name="Nedashkovskaya O.I."/>
            <person name="Kukhlevskiy A.D."/>
            <person name="Kim S.-G."/>
            <person name="Zhukova N.V."/>
            <person name="Mikhailov V.V."/>
        </authorList>
    </citation>
    <scope>NUCLEOTIDE SEQUENCE [LARGE SCALE GENOMIC DNA]</scope>
    <source>
        <strain evidence="1 2">10Alg115</strain>
    </source>
</reference>
<dbReference type="EMBL" id="CP040749">
    <property type="protein sequence ID" value="QCX39527.1"/>
    <property type="molecule type" value="Genomic_DNA"/>
</dbReference>
<dbReference type="AlphaFoldDB" id="A0A5B7TXG4"/>